<reference evidence="1" key="1">
    <citation type="submission" date="2021-04" db="EMBL/GenBank/DDBJ databases">
        <title>Draft Genome Sequence of Pandoravirus japonicus, Isolated from the Sabaishi River of Niigata, Japan.</title>
        <authorList>
            <person name="Hosokawa N."/>
            <person name="Takahashi H."/>
            <person name="Aoki K."/>
            <person name="Takemura M."/>
        </authorList>
    </citation>
    <scope>NUCLEOTIDE SEQUENCE</scope>
</reference>
<evidence type="ECO:0000313" key="2">
    <source>
        <dbReference type="Proteomes" id="UP001253637"/>
    </source>
</evidence>
<organism evidence="1 2">
    <name type="scientific">Pandoravirus japonicus</name>
    <dbReference type="NCBI Taxonomy" id="2823154"/>
    <lineage>
        <taxon>Viruses</taxon>
        <taxon>Pandoravirus</taxon>
    </lineage>
</organism>
<sequence length="544" mass="58677">MATIDGLPLDVLDLLLNGDNQGLPALDARYRPTARLVSSQWRVIIEAAGRGAKKALVAATPVDADAARWRRGRVICASTLVDRLVHARDADDDNGIDAIVSAFLDAWAPAVSWLHAASVLALLGPPLPYTTARVSSALSFPPKEDVDRKVWGHALDRLCRRACIAGGSTACAASLPWQCIFHDGVLAAVEADCSEAALALLYRASKALAEDSTLPYDAVGFFEEHVGRPLWNCVVASGAARTAMTLIDLVCSLEYAVSRYCNSPTDAWRIVLCAVGWTCLSDDWVVPGVHDGDRFTATAKTAAHYANVGLLRGLPRPTGPSRGFPEYACRDTGLAAGILDGPSPRRAAMAALDWLATERAFEPTDAQAVHIFATRPWLSGGRRRLSLLLDRWPRLIEVAQRHGQHMVASVLDALAADDTAEAEHLMEVLDPYVPDPDEGLWPTVLARLHGGGHRQAKDLRAACALAEWRDRSPLWWAWCGRVTQPVDKRAALACSSRIGPGALGVHAQEGLDGLFERLSAYGLLIDDGTVEVQRPPPEHNRASP</sequence>
<name>A0A811BNW8_9VIRU</name>
<proteinExistence type="predicted"/>
<dbReference type="Proteomes" id="UP001253637">
    <property type="component" value="Segment"/>
</dbReference>
<accession>A0A811BNW8</accession>
<evidence type="ECO:0000313" key="1">
    <source>
        <dbReference type="EMBL" id="BCU02656.1"/>
    </source>
</evidence>
<protein>
    <recommendedName>
        <fullName evidence="3">F-box incomplete domain containing protein</fullName>
    </recommendedName>
</protein>
<evidence type="ECO:0008006" key="3">
    <source>
        <dbReference type="Google" id="ProtNLM"/>
    </source>
</evidence>
<dbReference type="EMBL" id="LC625835">
    <property type="protein sequence ID" value="BCU02656.1"/>
    <property type="molecule type" value="Genomic_DNA"/>
</dbReference>